<keyword evidence="2" id="KW-1185">Reference proteome</keyword>
<comment type="caution">
    <text evidence="1">The sequence shown here is derived from an EMBL/GenBank/DDBJ whole genome shotgun (WGS) entry which is preliminary data.</text>
</comment>
<name>A0ACB9S814_9MYRT</name>
<reference evidence="2" key="1">
    <citation type="journal article" date="2023" name="Front. Plant Sci.">
        <title>Chromosomal-level genome assembly of Melastoma candidum provides insights into trichome evolution.</title>
        <authorList>
            <person name="Zhong Y."/>
            <person name="Wu W."/>
            <person name="Sun C."/>
            <person name="Zou P."/>
            <person name="Liu Y."/>
            <person name="Dai S."/>
            <person name="Zhou R."/>
        </authorList>
    </citation>
    <scope>NUCLEOTIDE SEQUENCE [LARGE SCALE GENOMIC DNA]</scope>
</reference>
<organism evidence="1 2">
    <name type="scientific">Melastoma candidum</name>
    <dbReference type="NCBI Taxonomy" id="119954"/>
    <lineage>
        <taxon>Eukaryota</taxon>
        <taxon>Viridiplantae</taxon>
        <taxon>Streptophyta</taxon>
        <taxon>Embryophyta</taxon>
        <taxon>Tracheophyta</taxon>
        <taxon>Spermatophyta</taxon>
        <taxon>Magnoliopsida</taxon>
        <taxon>eudicotyledons</taxon>
        <taxon>Gunneridae</taxon>
        <taxon>Pentapetalae</taxon>
        <taxon>rosids</taxon>
        <taxon>malvids</taxon>
        <taxon>Myrtales</taxon>
        <taxon>Melastomataceae</taxon>
        <taxon>Melastomatoideae</taxon>
        <taxon>Melastomateae</taxon>
        <taxon>Melastoma</taxon>
    </lineage>
</organism>
<evidence type="ECO:0000313" key="2">
    <source>
        <dbReference type="Proteomes" id="UP001057402"/>
    </source>
</evidence>
<accession>A0ACB9S814</accession>
<protein>
    <submittedName>
        <fullName evidence="1">Uncharacterized protein</fullName>
    </submittedName>
</protein>
<gene>
    <name evidence="1" type="ORF">MLD38_002480</name>
</gene>
<dbReference type="EMBL" id="CM042881">
    <property type="protein sequence ID" value="KAI4384307.1"/>
    <property type="molecule type" value="Genomic_DNA"/>
</dbReference>
<proteinExistence type="predicted"/>
<dbReference type="Proteomes" id="UP001057402">
    <property type="component" value="Chromosome 2"/>
</dbReference>
<evidence type="ECO:0000313" key="1">
    <source>
        <dbReference type="EMBL" id="KAI4384307.1"/>
    </source>
</evidence>
<sequence>MATQLRSHVTGVPVASSEGQNFTMKAAVVRLNCQRQYHDLHLTENTSRSLITCSVRAESVINGKNRNRRKTNVFAAANSVREHVRLSPKLSEALKGKLSLGARILQGGGMRKVFKHLFSVSQKEKLIRASQCYLSTTAGPIAGILFISTEKVAFCSERTIKLSCPNGKSVRVHYKVTIPLEKIETVNQSENMTRPSQKYMQIVTADNFDFWFMGFLNYQKSLETLQQVISQV</sequence>